<sequence length="538" mass="59855">MAIFINSFQSDFSSGNMKRITRAARAAEMNSQSPDDQPTRRPRRQLVTSIVQPAVAPTEQTPPQQVPARRGAPSTPDIKIRFLDFYLQGCNTPQQTSDKFTRGLQMVSNSAADITSILSDIINHCQDRGRLHQQATREAGRFHSDYWDDYFMMVATQTLWLTNNWGGPGWLPADVRAGLEKSFGTPVPSCYVRSLASITQAAQTCGIDLDSLWADNGALRTAVGDGSEQCLSPSLEQNIILQIKSEEARTVSEISHQGRQSSTALQLESGNENVIKVEMSEPTPMHTEPSHENPTANNNENPPATVEMPTAHERVAQTQAQPTNDGAQSTPPVARKRTFEQMNSTANSMYDKYKTLMTSFKAEGIAQLRAEAIEKLERAESEKSATDYALVSLRARQDQIQQIREHSKRTIDTTSNGLREQANHNMLAGALANMGEVYFNGVNSLLDSFLQKSSGSLDGRTIEELQARQTEAVDEVDKAKKRIRALDHIEKARAVHENYTEMMELRQTMRTFWMQTGDRVKGLETACVAAFSHAEEED</sequence>
<comment type="caution">
    <text evidence="2">The sequence shown here is derived from an EMBL/GenBank/DDBJ whole genome shotgun (WGS) entry which is preliminary data.</text>
</comment>
<feature type="region of interest" description="Disordered" evidence="1">
    <location>
        <begin position="282"/>
        <end position="306"/>
    </location>
</feature>
<dbReference type="RefSeq" id="XP_041677605.1">
    <property type="nucleotide sequence ID" value="XM_041826554.1"/>
</dbReference>
<protein>
    <submittedName>
        <fullName evidence="2">Uncharacterized protein</fullName>
    </submittedName>
</protein>
<reference evidence="3" key="1">
    <citation type="journal article" date="2016" name="Genome Biol. Evol.">
        <title>Comparative 'omics' of the Fusarium fujikuroi species complex highlights differences in genetic potential and metabolite synthesis.</title>
        <authorList>
            <person name="Niehaus E.-M."/>
            <person name="Muensterkoetter M."/>
            <person name="Proctor R.H."/>
            <person name="Brown D.W."/>
            <person name="Sharon A."/>
            <person name="Idan Y."/>
            <person name="Oren-Young L."/>
            <person name="Sieber C.M."/>
            <person name="Novak O."/>
            <person name="Pencik A."/>
            <person name="Tarkowska D."/>
            <person name="Hromadova K."/>
            <person name="Freeman S."/>
            <person name="Maymon M."/>
            <person name="Elazar M."/>
            <person name="Youssef S.A."/>
            <person name="El-Shabrawy E.S.M."/>
            <person name="Shalaby A.B.A."/>
            <person name="Houterman P."/>
            <person name="Brock N.L."/>
            <person name="Burkhardt I."/>
            <person name="Tsavkelova E.A."/>
            <person name="Dickschat J.S."/>
            <person name="Galuszka P."/>
            <person name="Gueldener U."/>
            <person name="Tudzynski B."/>
        </authorList>
    </citation>
    <scope>NUCLEOTIDE SEQUENCE [LARGE SCALE GENOMIC DNA]</scope>
    <source>
        <strain evidence="3">MRC7560</strain>
    </source>
</reference>
<dbReference type="EMBL" id="FCQH01000002">
    <property type="protein sequence ID" value="CVK85862.1"/>
    <property type="molecule type" value="Genomic_DNA"/>
</dbReference>
<dbReference type="VEuPathDB" id="FungiDB:FMAN_06639"/>
<evidence type="ECO:0000256" key="1">
    <source>
        <dbReference type="SAM" id="MobiDB-lite"/>
    </source>
</evidence>
<gene>
    <name evidence="2" type="ORF">FMAN_06639</name>
</gene>
<name>A0A1L7SS37_FUSMA</name>
<feature type="compositionally biased region" description="Low complexity" evidence="1">
    <location>
        <begin position="292"/>
        <end position="305"/>
    </location>
</feature>
<accession>A0A1L7SS37</accession>
<proteinExistence type="predicted"/>
<organism evidence="2 3">
    <name type="scientific">Fusarium mangiferae</name>
    <name type="common">Mango malformation disease fungus</name>
    <dbReference type="NCBI Taxonomy" id="192010"/>
    <lineage>
        <taxon>Eukaryota</taxon>
        <taxon>Fungi</taxon>
        <taxon>Dikarya</taxon>
        <taxon>Ascomycota</taxon>
        <taxon>Pezizomycotina</taxon>
        <taxon>Sordariomycetes</taxon>
        <taxon>Hypocreomycetidae</taxon>
        <taxon>Hypocreales</taxon>
        <taxon>Nectriaceae</taxon>
        <taxon>Fusarium</taxon>
        <taxon>Fusarium fujikuroi species complex</taxon>
    </lineage>
</organism>
<evidence type="ECO:0000313" key="2">
    <source>
        <dbReference type="EMBL" id="CVK85862.1"/>
    </source>
</evidence>
<evidence type="ECO:0000313" key="3">
    <source>
        <dbReference type="Proteomes" id="UP000184255"/>
    </source>
</evidence>
<dbReference type="AlphaFoldDB" id="A0A1L7SS37"/>
<keyword evidence="3" id="KW-1185">Reference proteome</keyword>
<feature type="region of interest" description="Disordered" evidence="1">
    <location>
        <begin position="23"/>
        <end position="73"/>
    </location>
</feature>
<dbReference type="Proteomes" id="UP000184255">
    <property type="component" value="Unassembled WGS sequence"/>
</dbReference>
<dbReference type="GeneID" id="65085903"/>